<dbReference type="Proteomes" id="UP001234989">
    <property type="component" value="Chromosome 8"/>
</dbReference>
<dbReference type="Gene3D" id="3.30.450.20">
    <property type="entry name" value="PAS domain"/>
    <property type="match status" value="1"/>
</dbReference>
<keyword evidence="2" id="KW-1185">Reference proteome</keyword>
<evidence type="ECO:0000313" key="1">
    <source>
        <dbReference type="EMBL" id="WMV40263.1"/>
    </source>
</evidence>
<organism evidence="1 2">
    <name type="scientific">Solanum verrucosum</name>
    <dbReference type="NCBI Taxonomy" id="315347"/>
    <lineage>
        <taxon>Eukaryota</taxon>
        <taxon>Viridiplantae</taxon>
        <taxon>Streptophyta</taxon>
        <taxon>Embryophyta</taxon>
        <taxon>Tracheophyta</taxon>
        <taxon>Spermatophyta</taxon>
        <taxon>Magnoliopsida</taxon>
        <taxon>eudicotyledons</taxon>
        <taxon>Gunneridae</taxon>
        <taxon>Pentapetalae</taxon>
        <taxon>asterids</taxon>
        <taxon>lamiids</taxon>
        <taxon>Solanales</taxon>
        <taxon>Solanaceae</taxon>
        <taxon>Solanoideae</taxon>
        <taxon>Solaneae</taxon>
        <taxon>Solanum</taxon>
    </lineage>
</organism>
<reference evidence="1" key="1">
    <citation type="submission" date="2023-08" db="EMBL/GenBank/DDBJ databases">
        <title>A de novo genome assembly of Solanum verrucosum Schlechtendal, a Mexican diploid species geographically isolated from the other diploid A-genome species in potato relatives.</title>
        <authorList>
            <person name="Hosaka K."/>
        </authorList>
    </citation>
    <scope>NUCLEOTIDE SEQUENCE</scope>
    <source>
        <tissue evidence="1">Young leaves</tissue>
    </source>
</reference>
<dbReference type="EMBL" id="CP133619">
    <property type="protein sequence ID" value="WMV40263.1"/>
    <property type="molecule type" value="Genomic_DNA"/>
</dbReference>
<gene>
    <name evidence="1" type="ORF">MTR67_033648</name>
</gene>
<protein>
    <submittedName>
        <fullName evidence="1">Uncharacterized protein</fullName>
    </submittedName>
</protein>
<dbReference type="InterPro" id="IPR035965">
    <property type="entry name" value="PAS-like_dom_sf"/>
</dbReference>
<dbReference type="SUPFAM" id="SSF55785">
    <property type="entry name" value="PYP-like sensor domain (PAS domain)"/>
    <property type="match status" value="1"/>
</dbReference>
<accession>A0AAF0ZJF9</accession>
<evidence type="ECO:0000313" key="2">
    <source>
        <dbReference type="Proteomes" id="UP001234989"/>
    </source>
</evidence>
<name>A0AAF0ZJF9_SOLVR</name>
<dbReference type="AlphaFoldDB" id="A0AAF0ZJF9"/>
<sequence>MSWRHFNDWEIDRVAQLLHVINEFNGFAARSDRVSWIHSEDGRFIVNKLYKKEMGTQQDLRLARWKYVWTSQAPTKIKSFVWLVDKREGLSDSGGKEPTNFPEANKNPCNAGKTGCSRAAEALGSDLIELLTDARDHDAANNIVHRVIRGESWTRQFPVKNKQGDRFLVVAIDTPFYDDDAPIRLISVILIMRGWTQISLPNLLIVSFLFHGMVGGELLQSVDTPVVVEMVQIDNDESLQGFGGE</sequence>
<proteinExistence type="predicted"/>